<dbReference type="EMBL" id="DS469706">
    <property type="protein sequence ID" value="EDO35185.1"/>
    <property type="molecule type" value="Genomic_DNA"/>
</dbReference>
<dbReference type="Pfam" id="PF13927">
    <property type="entry name" value="Ig_3"/>
    <property type="match status" value="2"/>
</dbReference>
<dbReference type="InterPro" id="IPR003598">
    <property type="entry name" value="Ig_sub2"/>
</dbReference>
<dbReference type="InterPro" id="IPR007110">
    <property type="entry name" value="Ig-like_dom"/>
</dbReference>
<keyword evidence="2" id="KW-1015">Disulfide bond</keyword>
<dbReference type="InterPro" id="IPR003599">
    <property type="entry name" value="Ig_sub"/>
</dbReference>
<feature type="domain" description="Ig-like" evidence="4">
    <location>
        <begin position="64"/>
        <end position="118"/>
    </location>
</feature>
<evidence type="ECO:0000256" key="2">
    <source>
        <dbReference type="ARBA" id="ARBA00023157"/>
    </source>
</evidence>
<dbReference type="InParanoid" id="A7SM80"/>
<dbReference type="eggNOG" id="KOG4475">
    <property type="taxonomic scope" value="Eukaryota"/>
</dbReference>
<name>A7SM80_NEMVE</name>
<dbReference type="InterPro" id="IPR013783">
    <property type="entry name" value="Ig-like_fold"/>
</dbReference>
<feature type="domain" description="Ig-like" evidence="4">
    <location>
        <begin position="432"/>
        <end position="536"/>
    </location>
</feature>
<dbReference type="InterPro" id="IPR036179">
    <property type="entry name" value="Ig-like_dom_sf"/>
</dbReference>
<proteinExistence type="predicted"/>
<gene>
    <name evidence="5" type="ORF">NEMVEDRAFT_v1g214434</name>
</gene>
<dbReference type="InterPro" id="IPR050958">
    <property type="entry name" value="Cell_Adh-Cytoskel_Orgn"/>
</dbReference>
<dbReference type="SMART" id="SM00409">
    <property type="entry name" value="IG"/>
    <property type="match status" value="4"/>
</dbReference>
<dbReference type="SUPFAM" id="SSF48726">
    <property type="entry name" value="Immunoglobulin"/>
    <property type="match status" value="3"/>
</dbReference>
<keyword evidence="1" id="KW-0732">Signal</keyword>
<evidence type="ECO:0000313" key="6">
    <source>
        <dbReference type="Proteomes" id="UP000001593"/>
    </source>
</evidence>
<evidence type="ECO:0000259" key="4">
    <source>
        <dbReference type="PROSITE" id="PS50835"/>
    </source>
</evidence>
<dbReference type="FunFam" id="2.60.40.10:FF:001452">
    <property type="entry name" value="Uncharacterized protein, isoform F"/>
    <property type="match status" value="1"/>
</dbReference>
<feature type="domain" description="Ig-like" evidence="4">
    <location>
        <begin position="331"/>
        <end position="422"/>
    </location>
</feature>
<dbReference type="SMART" id="SM00408">
    <property type="entry name" value="IGc2"/>
    <property type="match status" value="4"/>
</dbReference>
<accession>A7SM80</accession>
<dbReference type="AlphaFoldDB" id="A7SM80"/>
<feature type="compositionally biased region" description="Polar residues" evidence="3">
    <location>
        <begin position="217"/>
        <end position="230"/>
    </location>
</feature>
<reference evidence="5 6" key="1">
    <citation type="journal article" date="2007" name="Science">
        <title>Sea anemone genome reveals ancestral eumetazoan gene repertoire and genomic organization.</title>
        <authorList>
            <person name="Putnam N.H."/>
            <person name="Srivastava M."/>
            <person name="Hellsten U."/>
            <person name="Dirks B."/>
            <person name="Chapman J."/>
            <person name="Salamov A."/>
            <person name="Terry A."/>
            <person name="Shapiro H."/>
            <person name="Lindquist E."/>
            <person name="Kapitonov V.V."/>
            <person name="Jurka J."/>
            <person name="Genikhovich G."/>
            <person name="Grigoriev I.V."/>
            <person name="Lucas S.M."/>
            <person name="Steele R.E."/>
            <person name="Finnerty J.R."/>
            <person name="Technau U."/>
            <person name="Martindale M.Q."/>
            <person name="Rokhsar D.S."/>
        </authorList>
    </citation>
    <scope>NUCLEOTIDE SEQUENCE [LARGE SCALE GENOMIC DNA]</scope>
    <source>
        <strain evidence="6">CH2 X CH6</strain>
    </source>
</reference>
<evidence type="ECO:0000256" key="3">
    <source>
        <dbReference type="SAM" id="MobiDB-lite"/>
    </source>
</evidence>
<dbReference type="PhylomeDB" id="A7SM80"/>
<dbReference type="HOGENOM" id="CLU_455170_0_0_1"/>
<feature type="region of interest" description="Disordered" evidence="3">
    <location>
        <begin position="217"/>
        <end position="332"/>
    </location>
</feature>
<evidence type="ECO:0000313" key="5">
    <source>
        <dbReference type="EMBL" id="EDO35185.1"/>
    </source>
</evidence>
<dbReference type="Proteomes" id="UP000001593">
    <property type="component" value="Unassembled WGS sequence"/>
</dbReference>
<evidence type="ECO:0000256" key="1">
    <source>
        <dbReference type="ARBA" id="ARBA00022729"/>
    </source>
</evidence>
<dbReference type="Gene3D" id="2.60.40.10">
    <property type="entry name" value="Immunoglobulins"/>
    <property type="match status" value="4"/>
</dbReference>
<feature type="domain" description="Ig-like" evidence="4">
    <location>
        <begin position="154"/>
        <end position="208"/>
    </location>
</feature>
<dbReference type="PANTHER" id="PTHR45080:SF8">
    <property type="entry name" value="IG-LIKE DOMAIN-CONTAINING PROTEIN"/>
    <property type="match status" value="1"/>
</dbReference>
<organism evidence="5 6">
    <name type="scientific">Nematostella vectensis</name>
    <name type="common">Starlet sea anemone</name>
    <dbReference type="NCBI Taxonomy" id="45351"/>
    <lineage>
        <taxon>Eukaryota</taxon>
        <taxon>Metazoa</taxon>
        <taxon>Cnidaria</taxon>
        <taxon>Anthozoa</taxon>
        <taxon>Hexacorallia</taxon>
        <taxon>Actiniaria</taxon>
        <taxon>Edwardsiidae</taxon>
        <taxon>Nematostella</taxon>
    </lineage>
</organism>
<dbReference type="PANTHER" id="PTHR45080">
    <property type="entry name" value="CONTACTIN 5"/>
    <property type="match status" value="1"/>
</dbReference>
<sequence length="600" mass="67575">MSAQCQNAEWEVVPLFCDSLIAAGFKRERPNWLHKYTAYFGATRNAVCSTAKNGQVSKITKNAGESIYLKCISSQDLASRIRWKKGTEVIKEARKASFLDLRLEKLTVEAAGAYRCDVRPNWLHKYTAYFGATRNAVCSTAKNGQVSKITKNAGESIYLKCISSQDLASRIRWKKGTEVIKEARKASFLDLRLEKLTVEAAGAYRCDVGEFPYNRTRSQGEFPYNSTSSKGEFPYNRTRSKGEFTYNRTRSQGEFPYNRTRSQDEFPYNRTRSQGEFPYNRTRSQGEFPYNRTRSQDEFPYNRTRSQGEFPYNRTRSQGEFPYNRTRSQGPPIITSRSNVHEAKVGSDVAVACVATGSPKPTVEWSSQPLPQCRSLSRAKIVNQGSTAILTIESVTKEDEGIYCCVARNSNGQSKPHIVILSVSYHKRILPPHVSPFSQVVVSTTDSTTTLICAVENAPQKYTTVFWTLNSKQLTDGGRYKMATTFSTEVEYKRLLLERATMTLIIKHVTTQDSGEYQCGVVTHIGSGHAEIQLVTKGNAIAARGIFASHHIIAKQTNSSNHYQWVNRVQGFALIWAIGEKDFSFQGSVVNRNRELSKLS</sequence>
<dbReference type="PROSITE" id="PS50835">
    <property type="entry name" value="IG_LIKE"/>
    <property type="match status" value="4"/>
</dbReference>
<protein>
    <recommendedName>
        <fullName evidence="4">Ig-like domain-containing protein</fullName>
    </recommendedName>
</protein>
<keyword evidence="6" id="KW-1185">Reference proteome</keyword>